<evidence type="ECO:0000259" key="1">
    <source>
        <dbReference type="Pfam" id="PF09834"/>
    </source>
</evidence>
<dbReference type="Pfam" id="PF09834">
    <property type="entry name" value="DUF2061"/>
    <property type="match status" value="1"/>
</dbReference>
<keyword evidence="3" id="KW-1185">Reference proteome</keyword>
<dbReference type="InterPro" id="IPR018638">
    <property type="entry name" value="DUF2061_membrane"/>
</dbReference>
<proteinExistence type="predicted"/>
<accession>A0ABU1V012</accession>
<comment type="caution">
    <text evidence="2">The sequence shown here is derived from an EMBL/GenBank/DDBJ whole genome shotgun (WGS) entry which is preliminary data.</text>
</comment>
<gene>
    <name evidence="2" type="ORF">J2X05_002682</name>
</gene>
<sequence length="69" mass="7368">MAKTATFAAVHFTVAFSVGYALTGSVVIGGTMALVEPAINTVAFYFHELGWKKFEENKAVLEEALANSV</sequence>
<dbReference type="EMBL" id="JAVDVX010000004">
    <property type="protein sequence ID" value="MDR7090658.1"/>
    <property type="molecule type" value="Genomic_DNA"/>
</dbReference>
<name>A0ABU1V012_9GAMM</name>
<feature type="domain" description="DUF2061" evidence="1">
    <location>
        <begin position="1"/>
        <end position="52"/>
    </location>
</feature>
<organism evidence="2 3">
    <name type="scientific">Cellvibrio fibrivorans</name>
    <dbReference type="NCBI Taxonomy" id="126350"/>
    <lineage>
        <taxon>Bacteria</taxon>
        <taxon>Pseudomonadati</taxon>
        <taxon>Pseudomonadota</taxon>
        <taxon>Gammaproteobacteria</taxon>
        <taxon>Cellvibrionales</taxon>
        <taxon>Cellvibrionaceae</taxon>
        <taxon>Cellvibrio</taxon>
    </lineage>
</organism>
<evidence type="ECO:0000313" key="2">
    <source>
        <dbReference type="EMBL" id="MDR7090658.1"/>
    </source>
</evidence>
<dbReference type="RefSeq" id="WP_310073156.1">
    <property type="nucleotide sequence ID" value="NZ_JAVDVX010000004.1"/>
</dbReference>
<evidence type="ECO:0000313" key="3">
    <source>
        <dbReference type="Proteomes" id="UP001253595"/>
    </source>
</evidence>
<protein>
    <submittedName>
        <fullName evidence="2">Membrane protein</fullName>
    </submittedName>
</protein>
<reference evidence="2 3" key="1">
    <citation type="submission" date="2023-07" db="EMBL/GenBank/DDBJ databases">
        <title>Sorghum-associated microbial communities from plants grown in Nebraska, USA.</title>
        <authorList>
            <person name="Schachtman D."/>
        </authorList>
    </citation>
    <scope>NUCLEOTIDE SEQUENCE [LARGE SCALE GENOMIC DNA]</scope>
    <source>
        <strain evidence="2 3">BE190</strain>
    </source>
</reference>
<dbReference type="Proteomes" id="UP001253595">
    <property type="component" value="Unassembled WGS sequence"/>
</dbReference>